<sequence>MASNSEASIVRIAGAGFRLSLLLNAAACQLAQSRIEIHSIAKGISLFALTLKHLGQTLETKDLDRSVEATEKAWEIASQGQLVFVEIEHMLDKLQGTDTDDDLRRIPVQDRLRWCFRKQHVTYLLAHLESLKLSLIVLQRILQLGGILTGNKNGSSLSSSVLGTEDRIAQEKAEAQNMIIVRYWSVRRLDRLWDMVEQEASEASNDQTSQKIHLNYTNTASALKPLVAATKGNDPTKLHIVTLGDSEVGLKDLERSPKDMVHLSEKSMNCLLKAWIPSLDPSKLHDPDKDRSKSTIPRAFISSDNEDESDELDFDEENRGYYLEGNTVDWRKPHSQEARAHAAQLRQQYSGYQARVDSDSESDEPRRYEPRSGSPVNPVGQRVGSSSDEAEQRTGTRQVPKAVSFSDGRKHSSRVSSRNNPGQFHQTDGRTSGYPSSFPPPPPPGFPPSRPQGPPHLQSQPAPNYMPGHPPSQSLSQPFQQSSYRYHPTQEYNSAPRSIPTSQPGQSTSSPSNGLPIPSPRGTPPGQYQFDHYPRPRTYSNSNSNSNNNHMLPPRHHQSAYPLSSSSPESSFRPSPPRSRQRSPSHSHRRSPREEFRREEGRDSQRERRNLTRNATRGLAGIGAIAGFMDALEAFSI</sequence>
<dbReference type="AlphaFoldDB" id="A0AAD6DFN5"/>
<feature type="compositionally biased region" description="Polar residues" evidence="1">
    <location>
        <begin position="414"/>
        <end position="434"/>
    </location>
</feature>
<feature type="compositionally biased region" description="Low complexity" evidence="1">
    <location>
        <begin position="498"/>
        <end position="512"/>
    </location>
</feature>
<protein>
    <submittedName>
        <fullName evidence="2">Uncharacterized protein</fullName>
    </submittedName>
</protein>
<feature type="compositionally biased region" description="Low complexity" evidence="1">
    <location>
        <begin position="564"/>
        <end position="573"/>
    </location>
</feature>
<comment type="caution">
    <text evidence="2">The sequence shown here is derived from an EMBL/GenBank/DDBJ whole genome shotgun (WGS) entry which is preliminary data.</text>
</comment>
<dbReference type="EMBL" id="JAQJAC010000007">
    <property type="protein sequence ID" value="KAJ5579212.1"/>
    <property type="molecule type" value="Genomic_DNA"/>
</dbReference>
<feature type="region of interest" description="Disordered" evidence="1">
    <location>
        <begin position="351"/>
        <end position="614"/>
    </location>
</feature>
<gene>
    <name evidence="2" type="ORF">N7450_008079</name>
</gene>
<feature type="compositionally biased region" description="Basic and acidic residues" evidence="1">
    <location>
        <begin position="592"/>
        <end position="610"/>
    </location>
</feature>
<evidence type="ECO:0000256" key="1">
    <source>
        <dbReference type="SAM" id="MobiDB-lite"/>
    </source>
</evidence>
<feature type="region of interest" description="Disordered" evidence="1">
    <location>
        <begin position="281"/>
        <end position="316"/>
    </location>
</feature>
<feature type="compositionally biased region" description="Polar residues" evidence="1">
    <location>
        <begin position="383"/>
        <end position="397"/>
    </location>
</feature>
<organism evidence="2 3">
    <name type="scientific">Penicillium hetheringtonii</name>
    <dbReference type="NCBI Taxonomy" id="911720"/>
    <lineage>
        <taxon>Eukaryota</taxon>
        <taxon>Fungi</taxon>
        <taxon>Dikarya</taxon>
        <taxon>Ascomycota</taxon>
        <taxon>Pezizomycotina</taxon>
        <taxon>Eurotiomycetes</taxon>
        <taxon>Eurotiomycetidae</taxon>
        <taxon>Eurotiales</taxon>
        <taxon>Aspergillaceae</taxon>
        <taxon>Penicillium</taxon>
    </lineage>
</organism>
<accession>A0AAD6DFN5</accession>
<keyword evidence="3" id="KW-1185">Reference proteome</keyword>
<feature type="compositionally biased region" description="Low complexity" evidence="1">
    <location>
        <begin position="540"/>
        <end position="549"/>
    </location>
</feature>
<name>A0AAD6DFN5_9EURO</name>
<evidence type="ECO:0000313" key="3">
    <source>
        <dbReference type="Proteomes" id="UP001216150"/>
    </source>
</evidence>
<feature type="compositionally biased region" description="Basic residues" evidence="1">
    <location>
        <begin position="579"/>
        <end position="591"/>
    </location>
</feature>
<feature type="compositionally biased region" description="Basic and acidic residues" evidence="1">
    <location>
        <begin position="282"/>
        <end position="293"/>
    </location>
</feature>
<dbReference type="Proteomes" id="UP001216150">
    <property type="component" value="Unassembled WGS sequence"/>
</dbReference>
<reference evidence="2 3" key="1">
    <citation type="journal article" date="2023" name="IMA Fungus">
        <title>Comparative genomic study of the Penicillium genus elucidates a diverse pangenome and 15 lateral gene transfer events.</title>
        <authorList>
            <person name="Petersen C."/>
            <person name="Sorensen T."/>
            <person name="Nielsen M.R."/>
            <person name="Sondergaard T.E."/>
            <person name="Sorensen J.L."/>
            <person name="Fitzpatrick D.A."/>
            <person name="Frisvad J.C."/>
            <person name="Nielsen K.L."/>
        </authorList>
    </citation>
    <scope>NUCLEOTIDE SEQUENCE [LARGE SCALE GENOMIC DNA]</scope>
    <source>
        <strain evidence="2 3">IBT 29057</strain>
    </source>
</reference>
<feature type="compositionally biased region" description="Acidic residues" evidence="1">
    <location>
        <begin position="304"/>
        <end position="316"/>
    </location>
</feature>
<proteinExistence type="predicted"/>
<feature type="compositionally biased region" description="Low complexity" evidence="1">
    <location>
        <begin position="471"/>
        <end position="483"/>
    </location>
</feature>
<evidence type="ECO:0000313" key="2">
    <source>
        <dbReference type="EMBL" id="KAJ5579212.1"/>
    </source>
</evidence>
<feature type="compositionally biased region" description="Pro residues" evidence="1">
    <location>
        <begin position="437"/>
        <end position="454"/>
    </location>
</feature>